<dbReference type="Proteomes" id="UP000235116">
    <property type="component" value="Chromosome"/>
</dbReference>
<dbReference type="RefSeq" id="WP_101894810.1">
    <property type="nucleotide sequence ID" value="NZ_CP022684.1"/>
</dbReference>
<evidence type="ECO:0000313" key="6">
    <source>
        <dbReference type="Proteomes" id="UP000235116"/>
    </source>
</evidence>
<evidence type="ECO:0000256" key="2">
    <source>
        <dbReference type="SAM" id="MobiDB-lite"/>
    </source>
</evidence>
<dbReference type="CDD" id="cd20705">
    <property type="entry name" value="MIX_I"/>
    <property type="match status" value="1"/>
</dbReference>
<dbReference type="OrthoDB" id="5406083at2"/>
<evidence type="ECO:0000259" key="4">
    <source>
        <dbReference type="Pfam" id="PF20249"/>
    </source>
</evidence>
<keyword evidence="6" id="KW-1185">Reference proteome</keyword>
<dbReference type="EMBL" id="CP022684">
    <property type="protein sequence ID" value="AUM13432.1"/>
    <property type="molecule type" value="Genomic_DNA"/>
</dbReference>
<dbReference type="InterPro" id="IPR046864">
    <property type="entry name" value="VasX_N"/>
</dbReference>
<feature type="compositionally biased region" description="Basic and acidic residues" evidence="2">
    <location>
        <begin position="542"/>
        <end position="552"/>
    </location>
</feature>
<keyword evidence="3" id="KW-0812">Transmembrane</keyword>
<keyword evidence="3" id="KW-1133">Transmembrane helix</keyword>
<feature type="domain" description="Toxin VasX N-terminal region" evidence="4">
    <location>
        <begin position="25"/>
        <end position="151"/>
    </location>
</feature>
<evidence type="ECO:0000256" key="3">
    <source>
        <dbReference type="SAM" id="Phobius"/>
    </source>
</evidence>
<protein>
    <recommendedName>
        <fullName evidence="4">Toxin VasX N-terminal region domain-containing protein</fullName>
    </recommendedName>
</protein>
<keyword evidence="1" id="KW-0175">Coiled coil</keyword>
<name>A0A2K9LMB8_9GAMM</name>
<evidence type="ECO:0000256" key="1">
    <source>
        <dbReference type="SAM" id="Coils"/>
    </source>
</evidence>
<feature type="transmembrane region" description="Helical" evidence="3">
    <location>
        <begin position="1059"/>
        <end position="1077"/>
    </location>
</feature>
<sequence>MTTPANLTQLPDTLFRMNTTNKLVIRIPPLYQAVVPITHQLAVDELPDLAGVPDDQVILDQHLDIIQDQLDTTWRPLRDGYLYIFRNDTLWAEYRATFDPHSLTTTYQAIDLITTQGLDQRAIDDAHTPAPYVLIPKEGRYQIAYSEGQWPWLRIQLLGGLHKDHQIPAFGIPEPAQDPNLIDWSPQIASALRTERCITQSPSTLPDQGLLHPLERQSQTPTPLFPAEFVATVPELAACQNHQDALQPEQWVADWVLLPVKDPLLIGQQMSTHLKTAWHLLQTVTTNMQDASNTTYPYAKFYESAVLAYQVFYTRGELPKGKTRWQQDQYSDEAFKHLSLEDIQSALALDLRRSLYQLISHWQTRLAQLLNGDAQWQKWDTALRATLDDYWAMTDLPGPIGGDDEDTAYWGYAHRRWYHLSALLTLLGTPPQATAKLIERDPIGLELAADAEKSPGPQLIAALLTGKHTLSELAFNAPQVALYRFQMPLTELAQRINANAGQAYSDTLYQQERELLAALRTEGKPRANLYRPDAATQHQKKRNQDTQDKEGQVEPSTLIKVSLSTIRLASSVLGTLGGSAIKLTGDTLRPNQLNTTVERLRHAFNTVQETHLRYTSFDTIYQNKLEHGTQIIATFLTSAKQQRTEEFALTSPDEFATQQQTQLDTTIDDLKRRHATERRNLKKQLRDELLPEYKKQFTHEQNQLRSSLADLSNQKAALQNEMNQVVRQYNDGSGNVEIMEASAERDPDYLRLAQERLAADGEYQVQRQRWNELDQAIAGLDADITALKNDIEASARSGKDIDALDTLIEQDRVQYQRSHDPAHPLHELLQQDQQHLNQRAELQANTTEQISTHSQHYDKTVHDIEQQGRLPINTSTPEGRELLNFYESQTIRLEQARKTEIITSSSATDFEAKQAEFDTSPNHIVLDEYQSTLWNEQLQGNYLVLEGGEHLYAADPSQGVAKNALRDASLSSALLAFDALNLYNITRVVFGTSDKATSGRNITDLVANILGTASSIADFWQIVHSHRAYLSNAEKLSTTYGQVMLGRTLSTTALNTAKFLGYCGTFSAGLGIAVGLLDFVENRQEGDDAMYADAVMVVGGVLGFAGMVTTSLVLGPIGIVVGVAGVLLKTFVFKEDNLLQTWLEQGPFSADKPVRASHLIPMRDFGLTEITLKKPGQDTFALPGFETRAVMDHLSALPRPELDTAATISHYLTSKFSTLKDEHGKPLPDLQLTGRILGSLILDQNYKPLGLMYSEGHMTSSMPKFWLQPHDNTIYIKQQSKLIPCAEIGNPIAANKAAVSQHLDNLINKVLGNSIASDTSDRFSDRWWEFDDEEFTKPMTREGHEGTASLELLLNGLFPVKTKLSMQALDANGQVMHKRFGRAAIAAGYTPFKGEIDSIRFIVEIDAPYFVEGQSSLHVQITESPSVFSKEISVDSFRLQLQDTSTKKSRTTLTISHFSISATSEPESDGDYLLPKSNKLCIIRTLKYQHVSDLTDDLKSMEFVCWTRITSSANNDLFSKSDVFFPYRKNEVFENELSDKHTDTWATSDPRGL</sequence>
<organism evidence="5 6">
    <name type="scientific">Ketobacter alkanivorans</name>
    <dbReference type="NCBI Taxonomy" id="1917421"/>
    <lineage>
        <taxon>Bacteria</taxon>
        <taxon>Pseudomonadati</taxon>
        <taxon>Pseudomonadota</taxon>
        <taxon>Gammaproteobacteria</taxon>
        <taxon>Pseudomonadales</taxon>
        <taxon>Ketobacteraceae</taxon>
        <taxon>Ketobacter</taxon>
    </lineage>
</organism>
<dbReference type="KEGG" id="kak:Kalk_13815"/>
<reference evidence="6" key="1">
    <citation type="submission" date="2017-08" db="EMBL/GenBank/DDBJ databases">
        <title>Direct submision.</title>
        <authorList>
            <person name="Kim S.-J."/>
            <person name="Rhee S.-K."/>
        </authorList>
    </citation>
    <scope>NUCLEOTIDE SEQUENCE [LARGE SCALE GENOMIC DNA]</scope>
    <source>
        <strain evidence="6">GI5</strain>
    </source>
</reference>
<proteinExistence type="predicted"/>
<feature type="region of interest" description="Disordered" evidence="2">
    <location>
        <begin position="526"/>
        <end position="554"/>
    </location>
</feature>
<keyword evidence="3" id="KW-0472">Membrane</keyword>
<gene>
    <name evidence="5" type="ORF">Kalk_13815</name>
</gene>
<accession>A0A2K9LMB8</accession>
<dbReference type="Pfam" id="PF20249">
    <property type="entry name" value="VasX_N"/>
    <property type="match status" value="1"/>
</dbReference>
<evidence type="ECO:0000313" key="5">
    <source>
        <dbReference type="EMBL" id="AUM13432.1"/>
    </source>
</evidence>
<feature type="coiled-coil region" evidence="1">
    <location>
        <begin position="667"/>
        <end position="728"/>
    </location>
</feature>